<reference evidence="8 9" key="1">
    <citation type="submission" date="2019-06" db="EMBL/GenBank/DDBJ databases">
        <title>A novel bacterium of genus Marinomonas, isolated from coastal sand.</title>
        <authorList>
            <person name="Huang H."/>
            <person name="Mo K."/>
            <person name="Hu Y."/>
        </authorList>
    </citation>
    <scope>NUCLEOTIDE SEQUENCE [LARGE SCALE GENOMIC DNA]</scope>
    <source>
        <strain evidence="8 9">HB171799</strain>
    </source>
</reference>
<dbReference type="RefSeq" id="WP_140587541.1">
    <property type="nucleotide sequence ID" value="NZ_VFRR01000006.1"/>
</dbReference>
<protein>
    <submittedName>
        <fullName evidence="8">Type II toxin-antitoxin system HicA family toxin</fullName>
    </submittedName>
</protein>
<keyword evidence="2" id="KW-1277">Toxin-antitoxin system</keyword>
<evidence type="ECO:0000313" key="8">
    <source>
        <dbReference type="EMBL" id="TPE54270.1"/>
    </source>
</evidence>
<gene>
    <name evidence="8" type="ORF">FJM67_04795</name>
</gene>
<sequence>MKSREVIQMLKEDGWYLVRVKGDHHHFKHPKKAGLVTVPHPTKDIKLGTLKSIKKQAQLS</sequence>
<dbReference type="GO" id="GO:0003729">
    <property type="term" value="F:mRNA binding"/>
    <property type="evidence" value="ECO:0007669"/>
    <property type="project" value="InterPro"/>
</dbReference>
<keyword evidence="6" id="KW-0694">RNA-binding</keyword>
<keyword evidence="4" id="KW-0255">Endonuclease</keyword>
<dbReference type="AlphaFoldDB" id="A0A501WZN6"/>
<dbReference type="InterPro" id="IPR038570">
    <property type="entry name" value="HicA_sf"/>
</dbReference>
<accession>A0A501WZN6</accession>
<keyword evidence="5" id="KW-0378">Hydrolase</keyword>
<dbReference type="Gene3D" id="3.30.920.30">
    <property type="entry name" value="Hypothetical protein"/>
    <property type="match status" value="1"/>
</dbReference>
<evidence type="ECO:0000256" key="6">
    <source>
        <dbReference type="ARBA" id="ARBA00022884"/>
    </source>
</evidence>
<dbReference type="InterPro" id="IPR012933">
    <property type="entry name" value="HicA_mRNA_interferase"/>
</dbReference>
<evidence type="ECO:0000256" key="5">
    <source>
        <dbReference type="ARBA" id="ARBA00022801"/>
    </source>
</evidence>
<evidence type="ECO:0000256" key="1">
    <source>
        <dbReference type="ARBA" id="ARBA00006620"/>
    </source>
</evidence>
<keyword evidence="9" id="KW-1185">Reference proteome</keyword>
<dbReference type="SUPFAM" id="SSF54786">
    <property type="entry name" value="YcfA/nrd intein domain"/>
    <property type="match status" value="1"/>
</dbReference>
<evidence type="ECO:0000256" key="3">
    <source>
        <dbReference type="ARBA" id="ARBA00022722"/>
    </source>
</evidence>
<comment type="similarity">
    <text evidence="1">Belongs to the HicA mRNA interferase family.</text>
</comment>
<evidence type="ECO:0000256" key="4">
    <source>
        <dbReference type="ARBA" id="ARBA00022759"/>
    </source>
</evidence>
<dbReference type="GO" id="GO:0016787">
    <property type="term" value="F:hydrolase activity"/>
    <property type="evidence" value="ECO:0007669"/>
    <property type="project" value="UniProtKB-KW"/>
</dbReference>
<keyword evidence="7" id="KW-0346">Stress response</keyword>
<evidence type="ECO:0000313" key="9">
    <source>
        <dbReference type="Proteomes" id="UP000315901"/>
    </source>
</evidence>
<proteinExistence type="inferred from homology"/>
<comment type="caution">
    <text evidence="8">The sequence shown here is derived from an EMBL/GenBank/DDBJ whole genome shotgun (WGS) entry which is preliminary data.</text>
</comment>
<dbReference type="EMBL" id="VFRR01000006">
    <property type="protein sequence ID" value="TPE54270.1"/>
    <property type="molecule type" value="Genomic_DNA"/>
</dbReference>
<organism evidence="8 9">
    <name type="scientific">Maribrevibacterium harenarium</name>
    <dbReference type="NCBI Taxonomy" id="2589817"/>
    <lineage>
        <taxon>Bacteria</taxon>
        <taxon>Pseudomonadati</taxon>
        <taxon>Pseudomonadota</taxon>
        <taxon>Gammaproteobacteria</taxon>
        <taxon>Oceanospirillales</taxon>
        <taxon>Oceanospirillaceae</taxon>
        <taxon>Maribrevibacterium</taxon>
    </lineage>
</organism>
<dbReference type="PANTHER" id="PTHR34873">
    <property type="entry name" value="SSR1766 PROTEIN"/>
    <property type="match status" value="1"/>
</dbReference>
<dbReference type="Proteomes" id="UP000315901">
    <property type="component" value="Unassembled WGS sequence"/>
</dbReference>
<evidence type="ECO:0000256" key="7">
    <source>
        <dbReference type="ARBA" id="ARBA00023016"/>
    </source>
</evidence>
<dbReference type="OrthoDB" id="9811409at2"/>
<dbReference type="Pfam" id="PF07927">
    <property type="entry name" value="HicA_toxin"/>
    <property type="match status" value="1"/>
</dbReference>
<keyword evidence="3" id="KW-0540">Nuclease</keyword>
<dbReference type="GO" id="GO:0004519">
    <property type="term" value="F:endonuclease activity"/>
    <property type="evidence" value="ECO:0007669"/>
    <property type="project" value="UniProtKB-KW"/>
</dbReference>
<name>A0A501WZN6_9GAMM</name>
<evidence type="ECO:0000256" key="2">
    <source>
        <dbReference type="ARBA" id="ARBA00022649"/>
    </source>
</evidence>
<dbReference type="PANTHER" id="PTHR34873:SF3">
    <property type="entry name" value="ADDICTION MODULE TOXIN, HICA FAMILY"/>
    <property type="match status" value="1"/>
</dbReference>